<sequence length="296" mass="32908">MPNYDDLFTEQPAQGEETPFDKDAWAAKKQAEREGVYAMIDNHVHDMGMDGGVFQAYLDVQARFDLYSVSNAILIAAQCPEATKLADFDSWKADGVYVKRGQDAITILEPGKEYKKDDGSVGVSYNVKKVFDISQTRAEQRPAPTMARDERLLLKALMNNAPCRFSISNELPEGTNMAYHPQNNIIYVRQGLDAPTIFRGLAQELARAHMDKGGITCESPDFAAYSVSYMLCKRNGVSVEGFSFDRLPESYAMMDAKALRAEVGVMRDVAGTITADMNRLFQAQEKAQKNRDGGAR</sequence>
<evidence type="ECO:0000313" key="1">
    <source>
        <dbReference type="EMBL" id="NDO40746.1"/>
    </source>
</evidence>
<organism evidence="1 2">
    <name type="scientific">Anaerotruncus colihominis</name>
    <dbReference type="NCBI Taxonomy" id="169435"/>
    <lineage>
        <taxon>Bacteria</taxon>
        <taxon>Bacillati</taxon>
        <taxon>Bacillota</taxon>
        <taxon>Clostridia</taxon>
        <taxon>Eubacteriales</taxon>
        <taxon>Oscillospiraceae</taxon>
        <taxon>Anaerotruncus</taxon>
    </lineage>
</organism>
<accession>A0A845SW68</accession>
<protein>
    <recommendedName>
        <fullName evidence="3">LtrC-like protein</fullName>
    </recommendedName>
</protein>
<proteinExistence type="predicted"/>
<gene>
    <name evidence="1" type="ORF">FMM72_16280</name>
</gene>
<dbReference type="RefSeq" id="WP_162222009.1">
    <property type="nucleotide sequence ID" value="NZ_JANJZM010000020.1"/>
</dbReference>
<name>A0A845SW68_9FIRM</name>
<evidence type="ECO:0008006" key="3">
    <source>
        <dbReference type="Google" id="ProtNLM"/>
    </source>
</evidence>
<dbReference type="Proteomes" id="UP000462501">
    <property type="component" value="Unassembled WGS sequence"/>
</dbReference>
<dbReference type="EMBL" id="VIQT01000024">
    <property type="protein sequence ID" value="NDO40746.1"/>
    <property type="molecule type" value="Genomic_DNA"/>
</dbReference>
<comment type="caution">
    <text evidence="1">The sequence shown here is derived from an EMBL/GenBank/DDBJ whole genome shotgun (WGS) entry which is preliminary data.</text>
</comment>
<reference evidence="1 2" key="1">
    <citation type="submission" date="2019-06" db="EMBL/GenBank/DDBJ databases">
        <title>Draft genome sequences of 15 bacterial species constituting the stable defined intestinal microbiota of the GM15 gnotobiotic mouse model.</title>
        <authorList>
            <person name="Elie C."/>
            <person name="Mathieu A."/>
            <person name="Saliou A."/>
            <person name="Darnaud M."/>
            <person name="Leulier F."/>
            <person name="Tamellini A."/>
        </authorList>
    </citation>
    <scope>NUCLEOTIDE SEQUENCE [LARGE SCALE GENOMIC DNA]</scope>
    <source>
        <strain evidence="1 2">JM4-15</strain>
    </source>
</reference>
<dbReference type="AlphaFoldDB" id="A0A845SW68"/>
<evidence type="ECO:0000313" key="2">
    <source>
        <dbReference type="Proteomes" id="UP000462501"/>
    </source>
</evidence>